<protein>
    <submittedName>
        <fullName evidence="8">STE7 protein</fullName>
    </submittedName>
</protein>
<evidence type="ECO:0000313" key="8">
    <source>
        <dbReference type="EMBL" id="AGO06025.1"/>
    </source>
</evidence>
<feature type="compositionally biased region" description="Basic and acidic residues" evidence="6">
    <location>
        <begin position="92"/>
        <end position="111"/>
    </location>
</feature>
<keyword evidence="2" id="KW-0808">Transferase</keyword>
<proteinExistence type="predicted"/>
<dbReference type="InterPro" id="IPR011009">
    <property type="entry name" value="Kinase-like_dom_sf"/>
</dbReference>
<feature type="domain" description="Protein kinase" evidence="7">
    <location>
        <begin position="157"/>
        <end position="474"/>
    </location>
</feature>
<dbReference type="Pfam" id="PF00069">
    <property type="entry name" value="Pkinase"/>
    <property type="match status" value="1"/>
</dbReference>
<dbReference type="GO" id="GO:0004712">
    <property type="term" value="F:protein serine/threonine/tyrosine kinase activity"/>
    <property type="evidence" value="ECO:0007669"/>
    <property type="project" value="UniProtKB-ARBA"/>
</dbReference>
<organism evidence="8">
    <name type="scientific">Volvariella volvacea</name>
    <dbReference type="NCBI Taxonomy" id="36659"/>
    <lineage>
        <taxon>Eukaryota</taxon>
        <taxon>Fungi</taxon>
        <taxon>Dikarya</taxon>
        <taxon>Basidiomycota</taxon>
        <taxon>Agaricomycotina</taxon>
        <taxon>Agaricomycetes</taxon>
        <taxon>Agaricomycetidae</taxon>
        <taxon>Agaricales</taxon>
        <taxon>Pluteineae</taxon>
        <taxon>Pluteaceae</taxon>
        <taxon>Volvariella</taxon>
    </lineage>
</organism>
<keyword evidence="5" id="KW-0067">ATP-binding</keyword>
<evidence type="ECO:0000256" key="4">
    <source>
        <dbReference type="ARBA" id="ARBA00022777"/>
    </source>
</evidence>
<dbReference type="GO" id="GO:0004674">
    <property type="term" value="F:protein serine/threonine kinase activity"/>
    <property type="evidence" value="ECO:0007669"/>
    <property type="project" value="UniProtKB-KW"/>
</dbReference>
<feature type="region of interest" description="Disordered" evidence="6">
    <location>
        <begin position="77"/>
        <end position="143"/>
    </location>
</feature>
<keyword evidence="3" id="KW-0547">Nucleotide-binding</keyword>
<evidence type="ECO:0000256" key="6">
    <source>
        <dbReference type="SAM" id="MobiDB-lite"/>
    </source>
</evidence>
<dbReference type="PANTHER" id="PTHR47448">
    <property type="entry name" value="DUAL SPECIFICITY MITOGEN-ACTIVATED PROTEIN KINASE KINASE DSOR1-LIKE PROTEIN"/>
    <property type="match status" value="1"/>
</dbReference>
<gene>
    <name evidence="8" type="primary">Ste7</name>
    <name evidence="8" type="ORF">GME2240</name>
</gene>
<sequence length="492" mass="55299">MQGNHQSKLSIQVIVGNPPGPKEAFDLLIENRPAPAGGYHNWVDGAYVIGEMGGRDSSPRIGFLHYRFVEVQMQRDRRPIRLNPSSTASDTMTDRHLHSDDEDTLVDHDSSTIRTTAGPPGSPSRRARSRNSVIQAPLPSPSTACTRTSIARVKDEFDVLDKMSGTPFVTVKQVWHRATSKVLVIKSIVIHDRGSRWPRSLIREFDVLHHCNSRYIIPFLGAFYQDSEVHLCMEFMDVGSLEQIYLTHGAIEINIVGSVAMSVLEALSYMYRTHGIVHKDIRPSNIFCNSLGEIKVHAFALSQEHIQTIMDNTVPTSTYNSPEQIQGAHPTIKSDVWSVGISLVELAIGRFPYSEPIQSEDLVHQQPSPDSSHEEILDYYLISPSDIEPDDLSAPGEFPEDPSGQPLRPVTPRGVMKMSILELVQHIVNEPPPKLQSDGEITFPDEAKEFVDWCLMKDPDLRKSPDELLMHDWIRNIKKINVDVQAWVQSLR</sequence>
<dbReference type="AlphaFoldDB" id="R9WX56"/>
<dbReference type="GO" id="GO:0005524">
    <property type="term" value="F:ATP binding"/>
    <property type="evidence" value="ECO:0007669"/>
    <property type="project" value="UniProtKB-KW"/>
</dbReference>
<dbReference type="Gene3D" id="3.30.200.20">
    <property type="entry name" value="Phosphorylase Kinase, domain 1"/>
    <property type="match status" value="1"/>
</dbReference>
<dbReference type="InterPro" id="IPR000719">
    <property type="entry name" value="Prot_kinase_dom"/>
</dbReference>
<dbReference type="PANTHER" id="PTHR47448:SF1">
    <property type="entry name" value="SERINE_THREONINE-PROTEIN KINASE STE7 HOMOLOG"/>
    <property type="match status" value="1"/>
</dbReference>
<evidence type="ECO:0000256" key="5">
    <source>
        <dbReference type="ARBA" id="ARBA00022840"/>
    </source>
</evidence>
<evidence type="ECO:0000256" key="1">
    <source>
        <dbReference type="ARBA" id="ARBA00022527"/>
    </source>
</evidence>
<dbReference type="InterPro" id="IPR050915">
    <property type="entry name" value="MAP_kinase_kinase"/>
</dbReference>
<keyword evidence="1" id="KW-0723">Serine/threonine-protein kinase</keyword>
<dbReference type="SUPFAM" id="SSF56112">
    <property type="entry name" value="Protein kinase-like (PK-like)"/>
    <property type="match status" value="1"/>
</dbReference>
<evidence type="ECO:0000256" key="3">
    <source>
        <dbReference type="ARBA" id="ARBA00022741"/>
    </source>
</evidence>
<name>R9WX56_9AGAR</name>
<dbReference type="Gene3D" id="1.10.510.10">
    <property type="entry name" value="Transferase(Phosphotransferase) domain 1"/>
    <property type="match status" value="1"/>
</dbReference>
<dbReference type="PROSITE" id="PS50011">
    <property type="entry name" value="PROTEIN_KINASE_DOM"/>
    <property type="match status" value="1"/>
</dbReference>
<evidence type="ECO:0000259" key="7">
    <source>
        <dbReference type="PROSITE" id="PS50011"/>
    </source>
</evidence>
<reference evidence="8" key="1">
    <citation type="submission" date="2013-03" db="EMBL/GenBank/DDBJ databases">
        <title>Determination of the sex of a multinucleate and clamp connection-lacking basidiomycete Volvariella volvacea using genome sequence-derived approach.</title>
        <authorList>
            <person name="Xie B.G."/>
            <person name="Chen B.Z."/>
        </authorList>
    </citation>
    <scope>NUCLEOTIDE SEQUENCE</scope>
    <source>
        <strain evidence="8">PYd21</strain>
    </source>
</reference>
<accession>R9WX56</accession>
<dbReference type="GO" id="GO:0007165">
    <property type="term" value="P:signal transduction"/>
    <property type="evidence" value="ECO:0007669"/>
    <property type="project" value="UniProtKB-ARBA"/>
</dbReference>
<keyword evidence="4" id="KW-0418">Kinase</keyword>
<dbReference type="EMBL" id="KC748448">
    <property type="protein sequence ID" value="AGO06025.1"/>
    <property type="molecule type" value="Genomic_DNA"/>
</dbReference>
<evidence type="ECO:0000256" key="2">
    <source>
        <dbReference type="ARBA" id="ARBA00022679"/>
    </source>
</evidence>